<proteinExistence type="predicted"/>
<accession>A0A6M3KY28</accession>
<evidence type="ECO:0000313" key="1">
    <source>
        <dbReference type="EMBL" id="QJA87117.1"/>
    </source>
</evidence>
<protein>
    <submittedName>
        <fullName evidence="1">Uncharacterized protein</fullName>
    </submittedName>
</protein>
<organism evidence="1">
    <name type="scientific">viral metagenome</name>
    <dbReference type="NCBI Taxonomy" id="1070528"/>
    <lineage>
        <taxon>unclassified sequences</taxon>
        <taxon>metagenomes</taxon>
        <taxon>organismal metagenomes</taxon>
    </lineage>
</organism>
<name>A0A6M3KY28_9ZZZZ</name>
<dbReference type="EMBL" id="MT142682">
    <property type="protein sequence ID" value="QJA87117.1"/>
    <property type="molecule type" value="Genomic_DNA"/>
</dbReference>
<gene>
    <name evidence="1" type="ORF">MM415B03052_0017</name>
</gene>
<dbReference type="AlphaFoldDB" id="A0A6M3KY28"/>
<reference evidence="1" key="1">
    <citation type="submission" date="2020-03" db="EMBL/GenBank/DDBJ databases">
        <title>The deep terrestrial virosphere.</title>
        <authorList>
            <person name="Holmfeldt K."/>
            <person name="Nilsson E."/>
            <person name="Simone D."/>
            <person name="Lopez-Fernandez M."/>
            <person name="Wu X."/>
            <person name="de Brujin I."/>
            <person name="Lundin D."/>
            <person name="Andersson A."/>
            <person name="Bertilsson S."/>
            <person name="Dopson M."/>
        </authorList>
    </citation>
    <scope>NUCLEOTIDE SEQUENCE</scope>
    <source>
        <strain evidence="1">MM415B03052</strain>
    </source>
</reference>
<sequence>MAYDPDQANKAKRAAHNKKYYEANKVKCAAYHKRYYQANKEKFAAYNKKYGKAYYQANKAKINARRRNNKHYAAYHKEYDKRYYAANREKLLAKAKEKYREKVEAAKKVWDEEEVTTVEEYLVDYAEELGRGDGMVAMRRHCEEIGVQSVAQHEAAIEHCNKLPRVTALQYEFGEEEKETATLLFEHYFAAFMRQANRTFYEYV</sequence>